<dbReference type="RefSeq" id="WP_127512251.1">
    <property type="nucleotide sequence ID" value="NZ_CP093326.1"/>
</dbReference>
<evidence type="ECO:0000313" key="3">
    <source>
        <dbReference type="Proteomes" id="UP000829069"/>
    </source>
</evidence>
<dbReference type="EMBL" id="CP093326">
    <property type="protein sequence ID" value="UNK46177.1"/>
    <property type="molecule type" value="Genomic_DNA"/>
</dbReference>
<accession>A0ABY3W9P5</accession>
<sequence length="61" mass="7200">MCYSSNRDFGWRFRKEDERTPETRREDQGTKGETWTKSDDSEVKAFLDKSPADEPARDRAL</sequence>
<name>A0ABY3W9P5_9MICC</name>
<gene>
    <name evidence="2" type="ORF">MNQ99_02055</name>
</gene>
<feature type="compositionally biased region" description="Basic and acidic residues" evidence="1">
    <location>
        <begin position="9"/>
        <end position="61"/>
    </location>
</feature>
<evidence type="ECO:0000313" key="2">
    <source>
        <dbReference type="EMBL" id="UNK46177.1"/>
    </source>
</evidence>
<dbReference type="Proteomes" id="UP000829069">
    <property type="component" value="Chromosome"/>
</dbReference>
<proteinExistence type="predicted"/>
<evidence type="ECO:0000256" key="1">
    <source>
        <dbReference type="SAM" id="MobiDB-lite"/>
    </source>
</evidence>
<organism evidence="2 3">
    <name type="scientific">Arthrobacter sulfonylureivorans</name>
    <dbReference type="NCBI Taxonomy" id="2486855"/>
    <lineage>
        <taxon>Bacteria</taxon>
        <taxon>Bacillati</taxon>
        <taxon>Actinomycetota</taxon>
        <taxon>Actinomycetes</taxon>
        <taxon>Micrococcales</taxon>
        <taxon>Micrococcaceae</taxon>
        <taxon>Arthrobacter</taxon>
    </lineage>
</organism>
<reference evidence="2 3" key="1">
    <citation type="submission" date="2022-03" db="EMBL/GenBank/DDBJ databases">
        <title>Isotopic signatures of nitrous oxide derived from detoxification processes.</title>
        <authorList>
            <person name="Behrendt U."/>
            <person name="Buchen C."/>
            <person name="Well R."/>
            <person name="Ulrich A."/>
            <person name="Rohe L."/>
            <person name="Kolb S."/>
            <person name="Schloter M."/>
            <person name="Horn M.A."/>
            <person name="Augustin J."/>
        </authorList>
    </citation>
    <scope>NUCLEOTIDE SEQUENCE [LARGE SCALE GENOMIC DNA]</scope>
    <source>
        <strain evidence="2 3">S4-C24</strain>
    </source>
</reference>
<keyword evidence="3" id="KW-1185">Reference proteome</keyword>
<feature type="region of interest" description="Disordered" evidence="1">
    <location>
        <begin position="1"/>
        <end position="61"/>
    </location>
</feature>
<protein>
    <submittedName>
        <fullName evidence="2">Uncharacterized protein</fullName>
    </submittedName>
</protein>